<dbReference type="PANTHER" id="PTHR30383:SF5">
    <property type="entry name" value="SGNH HYDROLASE-TYPE ESTERASE DOMAIN-CONTAINING PROTEIN"/>
    <property type="match status" value="1"/>
</dbReference>
<reference evidence="3 4" key="1">
    <citation type="submission" date="2016-10" db="EMBL/GenBank/DDBJ databases">
        <authorList>
            <person name="de Groot N.N."/>
        </authorList>
    </citation>
    <scope>NUCLEOTIDE SEQUENCE [LARGE SCALE GENOMIC DNA]</scope>
    <source>
        <strain evidence="3 4">DSM 21019</strain>
    </source>
</reference>
<evidence type="ECO:0000313" key="3">
    <source>
        <dbReference type="EMBL" id="SFR50533.1"/>
    </source>
</evidence>
<dbReference type="AlphaFoldDB" id="A0A1I6H7Q7"/>
<dbReference type="CDD" id="cd04502">
    <property type="entry name" value="SGNH_hydrolase_like_7"/>
    <property type="match status" value="1"/>
</dbReference>
<dbReference type="InterPro" id="IPR036514">
    <property type="entry name" value="SGNH_hydro_sf"/>
</dbReference>
<evidence type="ECO:0000256" key="1">
    <source>
        <dbReference type="SAM" id="SignalP"/>
    </source>
</evidence>
<dbReference type="Gene3D" id="3.40.50.1110">
    <property type="entry name" value="SGNH hydrolase"/>
    <property type="match status" value="1"/>
</dbReference>
<dbReference type="PANTHER" id="PTHR30383">
    <property type="entry name" value="THIOESTERASE 1/PROTEASE 1/LYSOPHOSPHOLIPASE L1"/>
    <property type="match status" value="1"/>
</dbReference>
<evidence type="ECO:0000259" key="2">
    <source>
        <dbReference type="Pfam" id="PF13472"/>
    </source>
</evidence>
<dbReference type="RefSeq" id="WP_245759821.1">
    <property type="nucleotide sequence ID" value="NZ_FOYQ01000002.1"/>
</dbReference>
<dbReference type="InterPro" id="IPR013830">
    <property type="entry name" value="SGNH_hydro"/>
</dbReference>
<feature type="signal peptide" evidence="1">
    <location>
        <begin position="1"/>
        <end position="21"/>
    </location>
</feature>
<dbReference type="Pfam" id="PF13472">
    <property type="entry name" value="Lipase_GDSL_2"/>
    <property type="match status" value="1"/>
</dbReference>
<dbReference type="EMBL" id="FOYQ01000002">
    <property type="protein sequence ID" value="SFR50533.1"/>
    <property type="molecule type" value="Genomic_DNA"/>
</dbReference>
<proteinExistence type="predicted"/>
<dbReference type="InterPro" id="IPR051532">
    <property type="entry name" value="Ester_Hydrolysis_Enzymes"/>
</dbReference>
<organism evidence="3 4">
    <name type="scientific">Robiginitalea myxolifaciens</name>
    <dbReference type="NCBI Taxonomy" id="400055"/>
    <lineage>
        <taxon>Bacteria</taxon>
        <taxon>Pseudomonadati</taxon>
        <taxon>Bacteroidota</taxon>
        <taxon>Flavobacteriia</taxon>
        <taxon>Flavobacteriales</taxon>
        <taxon>Flavobacteriaceae</taxon>
        <taxon>Robiginitalea</taxon>
    </lineage>
</organism>
<protein>
    <submittedName>
        <fullName evidence="3">Lysophospholipase L1</fullName>
    </submittedName>
</protein>
<evidence type="ECO:0000313" key="4">
    <source>
        <dbReference type="Proteomes" id="UP000199534"/>
    </source>
</evidence>
<feature type="chain" id="PRO_5011676768" evidence="1">
    <location>
        <begin position="22"/>
        <end position="224"/>
    </location>
</feature>
<name>A0A1I6H7Q7_9FLAO</name>
<accession>A0A1I6H7Q7</accession>
<gene>
    <name evidence="3" type="ORF">SAMN04490243_2387</name>
</gene>
<feature type="domain" description="SGNH hydrolase-type esterase" evidence="2">
    <location>
        <begin position="60"/>
        <end position="212"/>
    </location>
</feature>
<dbReference type="Proteomes" id="UP000199534">
    <property type="component" value="Unassembled WGS sequence"/>
</dbReference>
<dbReference type="GO" id="GO:0004622">
    <property type="term" value="F:phosphatidylcholine lysophospholipase activity"/>
    <property type="evidence" value="ECO:0007669"/>
    <property type="project" value="TreeGrafter"/>
</dbReference>
<dbReference type="SUPFAM" id="SSF52266">
    <property type="entry name" value="SGNH hydrolase"/>
    <property type="match status" value="1"/>
</dbReference>
<keyword evidence="1" id="KW-0732">Signal</keyword>
<dbReference type="STRING" id="400055.SAMN04490243_2387"/>
<sequence length="224" mass="25445">MMKRSLLAFLVMFSLSGAICAQQTETVQEFTEEVQQLGLRLDSIYDPSREAIVFTGSSSVRLWKTLEETFPEQQILNTGFGGSQSEDLLYFLDDLVLRFSPSQVFIYEGDNDLANGKSPREVLETQVEIINRIRSDFPDIPIVLIGVKPSISRWNLRGKYRRLNRHLAKLAGSYEKLVFADVWTPMLHMGKKLDTSLFIEDGLHMNAKGYAIWTNVLGPLVLQP</sequence>
<keyword evidence="4" id="KW-1185">Reference proteome</keyword>